<accession>E6Q559</accession>
<dbReference type="EMBL" id="CABO01000034">
    <property type="protein sequence ID" value="CBI02320.1"/>
    <property type="molecule type" value="Genomic_DNA"/>
</dbReference>
<sequence length="66" mass="7733">MPRLRCDECNREIAPLTTRSNLRWIKDRAHLVREVLRHSNDGLDSWMMESLAFFEEHGEHGVSVLA</sequence>
<name>E6Q559_9ZZZZ</name>
<gene>
    <name evidence="1" type="ORF">CARN4_1027</name>
</gene>
<evidence type="ECO:0000313" key="1">
    <source>
        <dbReference type="EMBL" id="CBI02320.1"/>
    </source>
</evidence>
<protein>
    <submittedName>
        <fullName evidence="1">Uncharacterized protein</fullName>
    </submittedName>
</protein>
<dbReference type="AlphaFoldDB" id="E6Q559"/>
<organism evidence="1">
    <name type="scientific">mine drainage metagenome</name>
    <dbReference type="NCBI Taxonomy" id="410659"/>
    <lineage>
        <taxon>unclassified sequences</taxon>
        <taxon>metagenomes</taxon>
        <taxon>ecological metagenomes</taxon>
    </lineage>
</organism>
<reference evidence="1" key="1">
    <citation type="submission" date="2009-10" db="EMBL/GenBank/DDBJ databases">
        <title>Diversity of trophic interactions inside an arsenic-rich microbial ecosystem.</title>
        <authorList>
            <person name="Bertin P.N."/>
            <person name="Heinrich-Salmeron A."/>
            <person name="Pelletier E."/>
            <person name="Goulhen-Chollet F."/>
            <person name="Arsene-Ploetze F."/>
            <person name="Gallien S."/>
            <person name="Calteau A."/>
            <person name="Vallenet D."/>
            <person name="Casiot C."/>
            <person name="Chane-Woon-Ming B."/>
            <person name="Giloteaux L."/>
            <person name="Barakat M."/>
            <person name="Bonnefoy V."/>
            <person name="Bruneel O."/>
            <person name="Chandler M."/>
            <person name="Cleiss J."/>
            <person name="Duran R."/>
            <person name="Elbaz-Poulichet F."/>
            <person name="Fonknechten N."/>
            <person name="Lauga B."/>
            <person name="Mornico D."/>
            <person name="Ortet P."/>
            <person name="Schaeffer C."/>
            <person name="Siguier P."/>
            <person name="Alexander Thil Smith A."/>
            <person name="Van Dorsselaer A."/>
            <person name="Weissenbach J."/>
            <person name="Medigue C."/>
            <person name="Le Paslier D."/>
        </authorList>
    </citation>
    <scope>NUCLEOTIDE SEQUENCE</scope>
</reference>
<comment type="caution">
    <text evidence="1">The sequence shown here is derived from an EMBL/GenBank/DDBJ whole genome shotgun (WGS) entry which is preliminary data.</text>
</comment>
<proteinExistence type="predicted"/>